<name>A0A2U1NK34_ARTAN</name>
<keyword evidence="2" id="KW-1185">Reference proteome</keyword>
<comment type="caution">
    <text evidence="1">The sequence shown here is derived from an EMBL/GenBank/DDBJ whole genome shotgun (WGS) entry which is preliminary data.</text>
</comment>
<dbReference type="Proteomes" id="UP000245207">
    <property type="component" value="Unassembled WGS sequence"/>
</dbReference>
<proteinExistence type="predicted"/>
<dbReference type="STRING" id="35608.A0A2U1NK34"/>
<sequence>MVRLDHAPNSWYDMLDYLMKRPINKPIWSILLRLLLDASVHILWQERNLRTFQNKRRTLEEGCNLIKDVVRLRVKCLSLNTSAQILEAADIWDFHTCSRKMVIWMGWKFDIFTTYYKTVKIELQTIISGLSIGALKGLLGSIPDNAFQKMFAGKDWNVDHRAASDQQNKKSPILKTAVVYSGFLGDIN</sequence>
<gene>
    <name evidence="1" type="ORF">CTI12_AA257860</name>
</gene>
<accession>A0A2U1NK34</accession>
<protein>
    <recommendedName>
        <fullName evidence="3">Reverse transcriptase domain, Reverse transcriptase zinc-binding domain protein</fullName>
    </recommendedName>
</protein>
<evidence type="ECO:0008006" key="3">
    <source>
        <dbReference type="Google" id="ProtNLM"/>
    </source>
</evidence>
<evidence type="ECO:0000313" key="2">
    <source>
        <dbReference type="Proteomes" id="UP000245207"/>
    </source>
</evidence>
<organism evidence="1 2">
    <name type="scientific">Artemisia annua</name>
    <name type="common">Sweet wormwood</name>
    <dbReference type="NCBI Taxonomy" id="35608"/>
    <lineage>
        <taxon>Eukaryota</taxon>
        <taxon>Viridiplantae</taxon>
        <taxon>Streptophyta</taxon>
        <taxon>Embryophyta</taxon>
        <taxon>Tracheophyta</taxon>
        <taxon>Spermatophyta</taxon>
        <taxon>Magnoliopsida</taxon>
        <taxon>eudicotyledons</taxon>
        <taxon>Gunneridae</taxon>
        <taxon>Pentapetalae</taxon>
        <taxon>asterids</taxon>
        <taxon>campanulids</taxon>
        <taxon>Asterales</taxon>
        <taxon>Asteraceae</taxon>
        <taxon>Asteroideae</taxon>
        <taxon>Anthemideae</taxon>
        <taxon>Artemisiinae</taxon>
        <taxon>Artemisia</taxon>
    </lineage>
</organism>
<evidence type="ECO:0000313" key="1">
    <source>
        <dbReference type="EMBL" id="PWA73836.1"/>
    </source>
</evidence>
<dbReference type="AlphaFoldDB" id="A0A2U1NK34"/>
<dbReference type="OrthoDB" id="1302433at2759"/>
<reference evidence="1 2" key="1">
    <citation type="journal article" date="2018" name="Mol. Plant">
        <title>The genome of Artemisia annua provides insight into the evolution of Asteraceae family and artemisinin biosynthesis.</title>
        <authorList>
            <person name="Shen Q."/>
            <person name="Zhang L."/>
            <person name="Liao Z."/>
            <person name="Wang S."/>
            <person name="Yan T."/>
            <person name="Shi P."/>
            <person name="Liu M."/>
            <person name="Fu X."/>
            <person name="Pan Q."/>
            <person name="Wang Y."/>
            <person name="Lv Z."/>
            <person name="Lu X."/>
            <person name="Zhang F."/>
            <person name="Jiang W."/>
            <person name="Ma Y."/>
            <person name="Chen M."/>
            <person name="Hao X."/>
            <person name="Li L."/>
            <person name="Tang Y."/>
            <person name="Lv G."/>
            <person name="Zhou Y."/>
            <person name="Sun X."/>
            <person name="Brodelius P.E."/>
            <person name="Rose J.K.C."/>
            <person name="Tang K."/>
        </authorList>
    </citation>
    <scope>NUCLEOTIDE SEQUENCE [LARGE SCALE GENOMIC DNA]</scope>
    <source>
        <strain evidence="2">cv. Huhao1</strain>
        <tissue evidence="1">Leaf</tissue>
    </source>
</reference>
<dbReference type="EMBL" id="PKPP01002667">
    <property type="protein sequence ID" value="PWA73836.1"/>
    <property type="molecule type" value="Genomic_DNA"/>
</dbReference>